<evidence type="ECO:0000256" key="3">
    <source>
        <dbReference type="ARBA" id="ARBA00022679"/>
    </source>
</evidence>
<dbReference type="GO" id="GO:0005524">
    <property type="term" value="F:ATP binding"/>
    <property type="evidence" value="ECO:0007669"/>
    <property type="project" value="UniProtKB-KW"/>
</dbReference>
<organism evidence="9 10">
    <name type="scientific">Amazona collaria</name>
    <name type="common">yellow-billed parrot</name>
    <dbReference type="NCBI Taxonomy" id="241587"/>
    <lineage>
        <taxon>Eukaryota</taxon>
        <taxon>Metazoa</taxon>
        <taxon>Chordata</taxon>
        <taxon>Craniata</taxon>
        <taxon>Vertebrata</taxon>
        <taxon>Euteleostomi</taxon>
        <taxon>Archelosauria</taxon>
        <taxon>Archosauria</taxon>
        <taxon>Dinosauria</taxon>
        <taxon>Saurischia</taxon>
        <taxon>Theropoda</taxon>
        <taxon>Coelurosauria</taxon>
        <taxon>Aves</taxon>
        <taxon>Neognathae</taxon>
        <taxon>Neoaves</taxon>
        <taxon>Telluraves</taxon>
        <taxon>Australaves</taxon>
        <taxon>Psittaciformes</taxon>
        <taxon>Psittacidae</taxon>
        <taxon>Amazona</taxon>
    </lineage>
</organism>
<dbReference type="GO" id="GO:0004712">
    <property type="term" value="F:protein serine/threonine/tyrosine kinase activity"/>
    <property type="evidence" value="ECO:0007669"/>
    <property type="project" value="UniProtKB-EC"/>
</dbReference>
<dbReference type="PANTHER" id="PTHR45646">
    <property type="entry name" value="SERINE/THREONINE-PROTEIN KINASE DOA-RELATED"/>
    <property type="match status" value="1"/>
</dbReference>
<comment type="similarity">
    <text evidence="7">Belongs to the protein kinase superfamily. CMGC Ser/Thr protein kinase family. Lammer subfamily.</text>
</comment>
<dbReference type="SMART" id="SM00220">
    <property type="entry name" value="S_TKc"/>
    <property type="match status" value="1"/>
</dbReference>
<keyword evidence="3" id="KW-0808">Transferase</keyword>
<dbReference type="EC" id="2.7.12.1" evidence="1"/>
<evidence type="ECO:0000256" key="5">
    <source>
        <dbReference type="ARBA" id="ARBA00022777"/>
    </source>
</evidence>
<dbReference type="GO" id="GO:0004674">
    <property type="term" value="F:protein serine/threonine kinase activity"/>
    <property type="evidence" value="ECO:0007669"/>
    <property type="project" value="UniProtKB-KW"/>
</dbReference>
<evidence type="ECO:0000313" key="9">
    <source>
        <dbReference type="Ensembl" id="ENSACOP00000023359.1"/>
    </source>
</evidence>
<sequence length="279" mass="31908">MKLDCLSSGCKRHLTPQGGRHVALKTVRSVDKHSEAAGAEIRVLQHLSASDPSDTYQCVQMLDTFDFMKEHGFQPLSMEHIKTGDILTLPLTHTDLNPENILFVRSDYTAEYNNPRLTRDDHQLKIPDIKVAGFGNATYDDEYHTPEVILGHTGCILMEYYTGNTLFLACNNKEHLAMMEQVLRPLPRHLIQNSRKCKYFTRNQLAWNENTGAGQRVLRLCKPLLEHMTCSNDENRSRFDLIGKKLEYDPAERFTLEAALKHPFFFPLKGGKKVMVSCR</sequence>
<dbReference type="Ensembl" id="ENSACOT00000024168.1">
    <property type="protein sequence ID" value="ENSACOP00000023359.1"/>
    <property type="gene ID" value="ENSACOG00000015813.1"/>
</dbReference>
<dbReference type="GO" id="GO:0005634">
    <property type="term" value="C:nucleus"/>
    <property type="evidence" value="ECO:0007669"/>
    <property type="project" value="TreeGrafter"/>
</dbReference>
<feature type="domain" description="Protein kinase" evidence="8">
    <location>
        <begin position="1"/>
        <end position="265"/>
    </location>
</feature>
<reference evidence="9" key="2">
    <citation type="submission" date="2025-09" db="UniProtKB">
        <authorList>
            <consortium name="Ensembl"/>
        </authorList>
    </citation>
    <scope>IDENTIFICATION</scope>
</reference>
<dbReference type="Gene3D" id="1.10.510.10">
    <property type="entry name" value="Transferase(Phosphotransferase) domain 1"/>
    <property type="match status" value="1"/>
</dbReference>
<dbReference type="AlphaFoldDB" id="A0A8B9GFD3"/>
<dbReference type="Gene3D" id="3.30.200.20">
    <property type="entry name" value="Phosphorylase Kinase, domain 1"/>
    <property type="match status" value="1"/>
</dbReference>
<keyword evidence="10" id="KW-1185">Reference proteome</keyword>
<dbReference type="PROSITE" id="PS50011">
    <property type="entry name" value="PROTEIN_KINASE_DOM"/>
    <property type="match status" value="1"/>
</dbReference>
<dbReference type="InterPro" id="IPR051175">
    <property type="entry name" value="CLK_kinases"/>
</dbReference>
<reference evidence="9" key="1">
    <citation type="submission" date="2025-08" db="UniProtKB">
        <authorList>
            <consortium name="Ensembl"/>
        </authorList>
    </citation>
    <scope>IDENTIFICATION</scope>
</reference>
<name>A0A8B9GFD3_9PSIT</name>
<dbReference type="GO" id="GO:0043484">
    <property type="term" value="P:regulation of RNA splicing"/>
    <property type="evidence" value="ECO:0007669"/>
    <property type="project" value="TreeGrafter"/>
</dbReference>
<dbReference type="PANTHER" id="PTHR45646:SF4">
    <property type="entry name" value="DUAL SPECIFICITY PROTEIN KINASE CLK1"/>
    <property type="match status" value="1"/>
</dbReference>
<dbReference type="InterPro" id="IPR000719">
    <property type="entry name" value="Prot_kinase_dom"/>
</dbReference>
<keyword evidence="4" id="KW-0547">Nucleotide-binding</keyword>
<keyword evidence="6" id="KW-0067">ATP-binding</keyword>
<evidence type="ECO:0000256" key="7">
    <source>
        <dbReference type="ARBA" id="ARBA00037966"/>
    </source>
</evidence>
<protein>
    <recommendedName>
        <fullName evidence="1">dual-specificity kinase</fullName>
        <ecNumber evidence="1">2.7.12.1</ecNumber>
    </recommendedName>
</protein>
<dbReference type="InterPro" id="IPR011009">
    <property type="entry name" value="Kinase-like_dom_sf"/>
</dbReference>
<dbReference type="GO" id="GO:0004713">
    <property type="term" value="F:protein tyrosine kinase activity"/>
    <property type="evidence" value="ECO:0007669"/>
    <property type="project" value="TreeGrafter"/>
</dbReference>
<evidence type="ECO:0000259" key="8">
    <source>
        <dbReference type="PROSITE" id="PS50011"/>
    </source>
</evidence>
<keyword evidence="5" id="KW-0418">Kinase</keyword>
<evidence type="ECO:0000256" key="1">
    <source>
        <dbReference type="ARBA" id="ARBA00013203"/>
    </source>
</evidence>
<evidence type="ECO:0000256" key="6">
    <source>
        <dbReference type="ARBA" id="ARBA00022840"/>
    </source>
</evidence>
<dbReference type="Proteomes" id="UP000694522">
    <property type="component" value="Unplaced"/>
</dbReference>
<keyword evidence="2" id="KW-0723">Serine/threonine-protein kinase</keyword>
<evidence type="ECO:0000256" key="2">
    <source>
        <dbReference type="ARBA" id="ARBA00022527"/>
    </source>
</evidence>
<dbReference type="SUPFAM" id="SSF56112">
    <property type="entry name" value="Protein kinase-like (PK-like)"/>
    <property type="match status" value="1"/>
</dbReference>
<proteinExistence type="inferred from homology"/>
<evidence type="ECO:0000313" key="10">
    <source>
        <dbReference type="Proteomes" id="UP000694522"/>
    </source>
</evidence>
<evidence type="ECO:0000256" key="4">
    <source>
        <dbReference type="ARBA" id="ARBA00022741"/>
    </source>
</evidence>
<accession>A0A8B9GFD3</accession>